<feature type="region of interest" description="Disordered" evidence="6">
    <location>
        <begin position="1"/>
        <end position="29"/>
    </location>
</feature>
<sequence>MAREINPKWPPPAYEPTDDVDTTAPAERGSRRGVWLAAVVVIVGIGAVIVAFAGMHRKQLTANPTPAPTMTIVPPSSSSAGADDRAGPCGPDEATAVRSALGQLPPDPTTGRPWSGTPEQSNYDPCADLSAVLVTVQGATNSSPDQALMFHRGEFVGTATPAAYPFTDLVGPASTDDIVVLTYRTLQSCDTCEDGTLTIVGFQWRGDHVRTLDPLPELRESPP</sequence>
<keyword evidence="1" id="KW-1003">Cell membrane</keyword>
<evidence type="ECO:0000256" key="4">
    <source>
        <dbReference type="ARBA" id="ARBA00023139"/>
    </source>
</evidence>
<gene>
    <name evidence="8" type="ORF">F6B93_20040</name>
</gene>
<protein>
    <submittedName>
        <fullName evidence="8">LppP/LprE family lipoprotein</fullName>
    </submittedName>
</protein>
<name>A0A975K0F6_9MYCO</name>
<dbReference type="Pfam" id="PF14041">
    <property type="entry name" value="Lipoprotein_21"/>
    <property type="match status" value="1"/>
</dbReference>
<evidence type="ECO:0000256" key="1">
    <source>
        <dbReference type="ARBA" id="ARBA00022475"/>
    </source>
</evidence>
<dbReference type="EMBL" id="CP046600">
    <property type="protein sequence ID" value="QUR69052.1"/>
    <property type="molecule type" value="Genomic_DNA"/>
</dbReference>
<feature type="region of interest" description="Disordered" evidence="6">
    <location>
        <begin position="61"/>
        <end position="120"/>
    </location>
</feature>
<feature type="transmembrane region" description="Helical" evidence="7">
    <location>
        <begin position="34"/>
        <end position="53"/>
    </location>
</feature>
<dbReference type="InterPro" id="IPR025971">
    <property type="entry name" value="LppP/LprE"/>
</dbReference>
<keyword evidence="5 8" id="KW-0449">Lipoprotein</keyword>
<dbReference type="KEGG" id="mspg:F6B93_20040"/>
<keyword evidence="3 7" id="KW-0472">Membrane</keyword>
<evidence type="ECO:0000256" key="5">
    <source>
        <dbReference type="ARBA" id="ARBA00023288"/>
    </source>
</evidence>
<evidence type="ECO:0000256" key="6">
    <source>
        <dbReference type="SAM" id="MobiDB-lite"/>
    </source>
</evidence>
<evidence type="ECO:0000256" key="3">
    <source>
        <dbReference type="ARBA" id="ARBA00023136"/>
    </source>
</evidence>
<keyword evidence="7" id="KW-0812">Transmembrane</keyword>
<keyword evidence="7" id="KW-1133">Transmembrane helix</keyword>
<organism evidence="8 9">
    <name type="scientific">Mycobacterium spongiae</name>
    <dbReference type="NCBI Taxonomy" id="886343"/>
    <lineage>
        <taxon>Bacteria</taxon>
        <taxon>Bacillati</taxon>
        <taxon>Actinomycetota</taxon>
        <taxon>Actinomycetes</taxon>
        <taxon>Mycobacteriales</taxon>
        <taxon>Mycobacteriaceae</taxon>
        <taxon>Mycobacterium</taxon>
    </lineage>
</organism>
<keyword evidence="2" id="KW-0732">Signal</keyword>
<dbReference type="RefSeq" id="WP_211696637.1">
    <property type="nucleotide sequence ID" value="NZ_CP046600.1"/>
</dbReference>
<evidence type="ECO:0000313" key="9">
    <source>
        <dbReference type="Proteomes" id="UP000682202"/>
    </source>
</evidence>
<evidence type="ECO:0000256" key="2">
    <source>
        <dbReference type="ARBA" id="ARBA00022729"/>
    </source>
</evidence>
<keyword evidence="9" id="KW-1185">Reference proteome</keyword>
<dbReference type="Proteomes" id="UP000682202">
    <property type="component" value="Chromosome"/>
</dbReference>
<dbReference type="AlphaFoldDB" id="A0A975K0F6"/>
<evidence type="ECO:0000256" key="7">
    <source>
        <dbReference type="SAM" id="Phobius"/>
    </source>
</evidence>
<accession>A0A975K0F6</accession>
<reference evidence="8" key="1">
    <citation type="submission" date="2019-12" db="EMBL/GenBank/DDBJ databases">
        <title>Mycobacterium spongiae sp. nov.</title>
        <authorList>
            <person name="Stinear T."/>
        </authorList>
    </citation>
    <scope>NUCLEOTIDE SEQUENCE</scope>
    <source>
        <strain evidence="8">FSD4b-SM</strain>
    </source>
</reference>
<keyword evidence="4" id="KW-0564">Palmitate</keyword>
<proteinExistence type="predicted"/>
<evidence type="ECO:0000313" key="8">
    <source>
        <dbReference type="EMBL" id="QUR69052.1"/>
    </source>
</evidence>